<evidence type="ECO:0008006" key="3">
    <source>
        <dbReference type="Google" id="ProtNLM"/>
    </source>
</evidence>
<keyword evidence="2" id="KW-1185">Reference proteome</keyword>
<organism evidence="1 2">
    <name type="scientific">Pseudolysinimonas kribbensis</name>
    <dbReference type="NCBI Taxonomy" id="433641"/>
    <lineage>
        <taxon>Bacteria</taxon>
        <taxon>Bacillati</taxon>
        <taxon>Actinomycetota</taxon>
        <taxon>Actinomycetes</taxon>
        <taxon>Micrococcales</taxon>
        <taxon>Microbacteriaceae</taxon>
        <taxon>Pseudolysinimonas</taxon>
    </lineage>
</organism>
<dbReference type="Pfam" id="PF22014">
    <property type="entry name" value="DUF6932"/>
    <property type="match status" value="1"/>
</dbReference>
<accession>A0ABQ6KBB1</accession>
<reference evidence="2" key="1">
    <citation type="journal article" date="2019" name="Int. J. Syst. Evol. Microbiol.">
        <title>The Global Catalogue of Microorganisms (GCM) 10K type strain sequencing project: providing services to taxonomists for standard genome sequencing and annotation.</title>
        <authorList>
            <consortium name="The Broad Institute Genomics Platform"/>
            <consortium name="The Broad Institute Genome Sequencing Center for Infectious Disease"/>
            <person name="Wu L."/>
            <person name="Ma J."/>
        </authorList>
    </citation>
    <scope>NUCLEOTIDE SEQUENCE [LARGE SCALE GENOMIC DNA]</scope>
    <source>
        <strain evidence="2">NBRC 108894</strain>
    </source>
</reference>
<name>A0ABQ6KBB1_9MICO</name>
<evidence type="ECO:0000313" key="2">
    <source>
        <dbReference type="Proteomes" id="UP001157034"/>
    </source>
</evidence>
<dbReference type="InterPro" id="IPR053860">
    <property type="entry name" value="DUF6932"/>
</dbReference>
<protein>
    <recommendedName>
        <fullName evidence="3">Nucleotidyltransferase family protein</fullName>
    </recommendedName>
</protein>
<dbReference type="RefSeq" id="WP_284255394.1">
    <property type="nucleotide sequence ID" value="NZ_BSVB01000001.1"/>
</dbReference>
<comment type="caution">
    <text evidence="1">The sequence shown here is derived from an EMBL/GenBank/DDBJ whole genome shotgun (WGS) entry which is preliminary data.</text>
</comment>
<dbReference type="Proteomes" id="UP001157034">
    <property type="component" value="Unassembled WGS sequence"/>
</dbReference>
<proteinExistence type="predicted"/>
<sequence length="179" mass="20032">MIPVIPAGQDVLDLGRHPTTLAEIESRFVTDPQFAASTTRAKIWSDWLNATAFLRSVVPVSAAWIGGSFTTTKLDPDDVDSLYIVDDATLALAKVDPTKNRVLGQFAGGKLVRAATGLQVDTYLCAWRQVVDPARRNGLDKSYYEDRGHWDDWWQRRRMVSKTAPLTRADALRDAVTWR</sequence>
<gene>
    <name evidence="1" type="ORF">GCM10025881_37400</name>
</gene>
<dbReference type="EMBL" id="BSVB01000001">
    <property type="protein sequence ID" value="GMA96916.1"/>
    <property type="molecule type" value="Genomic_DNA"/>
</dbReference>
<evidence type="ECO:0000313" key="1">
    <source>
        <dbReference type="EMBL" id="GMA96916.1"/>
    </source>
</evidence>